<keyword evidence="4" id="KW-0175">Coiled coil</keyword>
<proteinExistence type="predicted"/>
<evidence type="ECO:0000256" key="1">
    <source>
        <dbReference type="ARBA" id="ARBA00022763"/>
    </source>
</evidence>
<evidence type="ECO:0000256" key="2">
    <source>
        <dbReference type="ARBA" id="ARBA00023204"/>
    </source>
</evidence>
<dbReference type="GO" id="GO:0000731">
    <property type="term" value="P:DNA synthesis involved in DNA repair"/>
    <property type="evidence" value="ECO:0007669"/>
    <property type="project" value="TreeGrafter"/>
</dbReference>
<feature type="coiled-coil region" evidence="4">
    <location>
        <begin position="632"/>
        <end position="659"/>
    </location>
</feature>
<dbReference type="InterPro" id="IPR027417">
    <property type="entry name" value="P-loop_NTPase"/>
</dbReference>
<dbReference type="EMBL" id="NBXA01000015">
    <property type="protein sequence ID" value="RFA13909.1"/>
    <property type="molecule type" value="Genomic_DNA"/>
</dbReference>
<dbReference type="PANTHER" id="PTHR32182">
    <property type="entry name" value="DNA REPLICATION AND REPAIR PROTEIN RECF"/>
    <property type="match status" value="1"/>
</dbReference>
<dbReference type="GO" id="GO:0006302">
    <property type="term" value="P:double-strand break repair"/>
    <property type="evidence" value="ECO:0007669"/>
    <property type="project" value="TreeGrafter"/>
</dbReference>
<evidence type="ECO:0000256" key="4">
    <source>
        <dbReference type="SAM" id="Coils"/>
    </source>
</evidence>
<evidence type="ECO:0000313" key="5">
    <source>
        <dbReference type="EMBL" id="RFA13909.1"/>
    </source>
</evidence>
<protein>
    <submittedName>
        <fullName evidence="5">Uncharacterized protein</fullName>
    </submittedName>
</protein>
<dbReference type="RefSeq" id="WP_116282629.1">
    <property type="nucleotide sequence ID" value="NZ_NBXA01000015.1"/>
</dbReference>
<dbReference type="GO" id="GO:0009432">
    <property type="term" value="P:SOS response"/>
    <property type="evidence" value="ECO:0007669"/>
    <property type="project" value="UniProtKB-KW"/>
</dbReference>
<dbReference type="CDD" id="cd00267">
    <property type="entry name" value="ABC_ATPase"/>
    <property type="match status" value="1"/>
</dbReference>
<feature type="coiled-coil region" evidence="4">
    <location>
        <begin position="325"/>
        <end position="388"/>
    </location>
</feature>
<dbReference type="Pfam" id="PF13555">
    <property type="entry name" value="AAA_29"/>
    <property type="match status" value="1"/>
</dbReference>
<dbReference type="PANTHER" id="PTHR32182:SF0">
    <property type="entry name" value="DNA REPLICATION AND REPAIR PROTEIN RECF"/>
    <property type="match status" value="1"/>
</dbReference>
<evidence type="ECO:0000256" key="3">
    <source>
        <dbReference type="ARBA" id="ARBA00023236"/>
    </source>
</evidence>
<evidence type="ECO:0000313" key="6">
    <source>
        <dbReference type="Proteomes" id="UP000256709"/>
    </source>
</evidence>
<gene>
    <name evidence="5" type="ORF">B7R21_07560</name>
</gene>
<keyword evidence="3" id="KW-0742">SOS response</keyword>
<accession>A0A3E0VWQ4</accession>
<keyword evidence="2" id="KW-0234">DNA repair</keyword>
<comment type="caution">
    <text evidence="5">The sequence shown here is derived from an EMBL/GenBank/DDBJ whole genome shotgun (WGS) entry which is preliminary data.</text>
</comment>
<dbReference type="OrthoDB" id="174137at2"/>
<organism evidence="5 6">
    <name type="scientific">Subtercola boreus</name>
    <dbReference type="NCBI Taxonomy" id="120213"/>
    <lineage>
        <taxon>Bacteria</taxon>
        <taxon>Bacillati</taxon>
        <taxon>Actinomycetota</taxon>
        <taxon>Actinomycetes</taxon>
        <taxon>Micrococcales</taxon>
        <taxon>Microbacteriaceae</taxon>
        <taxon>Subtercola</taxon>
    </lineage>
</organism>
<dbReference type="Proteomes" id="UP000256709">
    <property type="component" value="Unassembled WGS sequence"/>
</dbReference>
<dbReference type="Gene3D" id="3.40.50.300">
    <property type="entry name" value="P-loop containing nucleotide triphosphate hydrolases"/>
    <property type="match status" value="1"/>
</dbReference>
<dbReference type="AlphaFoldDB" id="A0A3E0VWQ4"/>
<reference evidence="5 6" key="1">
    <citation type="submission" date="2017-04" db="EMBL/GenBank/DDBJ databases">
        <title>Comparative genome analysis of Subtercola boreus.</title>
        <authorList>
            <person name="Cho Y.-J."/>
            <person name="Cho A."/>
            <person name="Kim O.-S."/>
            <person name="Lee J.-I."/>
        </authorList>
    </citation>
    <scope>NUCLEOTIDE SEQUENCE [LARGE SCALE GENOMIC DNA]</scope>
    <source>
        <strain evidence="5 6">P27444</strain>
    </source>
</reference>
<name>A0A3E0VWQ4_9MICO</name>
<sequence length="1109" mass="123707">MTEATVLDQPRTPAGQWRLAEVQLANWGAFDGAIYRIPIARKGHLITGPSGSGKSSLLDAIATVLTPDKWLQFNSAAQGAGQRAGQRGIASYVRGAWSRTTDDEEDRVVSQYLRAGATWSGIVLRYENGVDAPVSLARLFFVRGTATTNADVSDVCVLDRSALDLRDLEPFARGGLETRKIQAQFSDAIVTSNRSHARFYARMRSIFDIASESALQLLHKTQSAKSLDSLDQLFRDYMLDRPRSFDLADTAVAQFGELRDAHDHVVQLRIQRDHLVELRAVSERFDQADASAAVSRVLSDATIPYQKRRSLELARAELQSVGEAVATLSVEADRAEAARQRAEEDFDVAQRRALELGGGDADQLQHRIRTAQEAARDTEGRWQALERQLRTAGTDHVPASASEFAELIAEIDRNLASVPSAQSTTISFEQNDRLSKASQTVRRIEQDVYALNTSGSTVPRRLLDVRKDLAEGTGLPLTALPFAAELIEVRPEFTAWTGAIERVLKPLALTMLVRTEHLRAVRRWADTHRVPTRLVFEEVTSSSPPPRPASSHRSVVNRITVADSPFAGWLTGIVSDRFDFACVDTVDELGDHIRAVTISGQQKTSRTRYEKDDSVRLDDRSNWVLGDRETKLESLLELFRDAQAEKAAARAVVERASNEQNASQRRQGVLAAIREYTWRDVDRDAAATVVDSLRHQLTELTRGDSDLTTALAAADTARRERDDLVSEAGDIRLTLRQKSATRDELVDVVEAFEAGFASGSFGEVDQPTYDELERRFRTVQRSITRQNIAEVGQDVLQKLHRERDGALATANDASNEVSRLAAEFKQLWSASAADLTPTFADRRAYLQILDEIVAHGLPDHEARFLGLLRDRSRDLIGDLVSELLGAPREIEERVMPVNDSLSRSRFDEGRFLRLRVKTRRGDTVARFITDLRSISEEGWQDDDTETAERRFATLAELMRKFASSEHIDRTWKAQCLDTRLHVTFLAEEIDEDARVRATYDSGVAMSGGQQQKLVVFCLAAALRYQLADPDAAHPKYGTIVFDEAFDKADTRYTRMALDVFVEFGFQLILATPQKLLQTIEPYVGAATSIENPTRQRSEVANVPWHESPS</sequence>
<dbReference type="SUPFAM" id="SSF52540">
    <property type="entry name" value="P-loop containing nucleoside triphosphate hydrolases"/>
    <property type="match status" value="2"/>
</dbReference>
<dbReference type="Pfam" id="PF13558">
    <property type="entry name" value="SbcC_Walker_B"/>
    <property type="match status" value="1"/>
</dbReference>
<keyword evidence="1" id="KW-0227">DNA damage</keyword>